<keyword evidence="2" id="KW-1133">Transmembrane helix</keyword>
<feature type="region of interest" description="Disordered" evidence="1">
    <location>
        <begin position="161"/>
        <end position="188"/>
    </location>
</feature>
<evidence type="ECO:0000256" key="2">
    <source>
        <dbReference type="SAM" id="Phobius"/>
    </source>
</evidence>
<protein>
    <recommendedName>
        <fullName evidence="3">DUF2510 domain-containing protein</fullName>
    </recommendedName>
</protein>
<organism evidence="4 5">
    <name type="scientific">Mycobacterium branderi</name>
    <dbReference type="NCBI Taxonomy" id="43348"/>
    <lineage>
        <taxon>Bacteria</taxon>
        <taxon>Bacillati</taxon>
        <taxon>Actinomycetota</taxon>
        <taxon>Actinomycetes</taxon>
        <taxon>Mycobacteriales</taxon>
        <taxon>Mycobacteriaceae</taxon>
        <taxon>Mycobacterium</taxon>
    </lineage>
</organism>
<dbReference type="Pfam" id="PF10708">
    <property type="entry name" value="DUF2510"/>
    <property type="match status" value="1"/>
</dbReference>
<feature type="domain" description="DUF2510" evidence="3">
    <location>
        <begin position="178"/>
        <end position="206"/>
    </location>
</feature>
<dbReference type="EMBL" id="MVHM01000014">
    <property type="protein sequence ID" value="ORA34764.1"/>
    <property type="molecule type" value="Genomic_DNA"/>
</dbReference>
<evidence type="ECO:0000313" key="4">
    <source>
        <dbReference type="EMBL" id="ORA34764.1"/>
    </source>
</evidence>
<dbReference type="InterPro" id="IPR018929">
    <property type="entry name" value="DUF2510"/>
</dbReference>
<evidence type="ECO:0000259" key="3">
    <source>
        <dbReference type="Pfam" id="PF10708"/>
    </source>
</evidence>
<evidence type="ECO:0000256" key="1">
    <source>
        <dbReference type="SAM" id="MobiDB-lite"/>
    </source>
</evidence>
<keyword evidence="2" id="KW-0812">Transmembrane</keyword>
<gene>
    <name evidence="4" type="ORF">BST20_19490</name>
</gene>
<sequence length="207" mass="22457">MHRQSDERSAHASTGELRKELIMLSLLFLMFVAVIVFVVVYRIRANKANARDGVIADWAGIRMTRTELIEGYKENAPRHPLAGLTARVENSGSVTSTVRGSVYGGSGNVATDSQDNRQVHLIVEGPNTAITKTVSAKYGGNADASARQFATALNMASRRQLAEHNGLQQPAPAPSVPAGWYPDPNNAQIQRYWDGSRWTDTTAPPAA</sequence>
<feature type="transmembrane region" description="Helical" evidence="2">
    <location>
        <begin position="21"/>
        <end position="41"/>
    </location>
</feature>
<dbReference type="Proteomes" id="UP000192441">
    <property type="component" value="Unassembled WGS sequence"/>
</dbReference>
<keyword evidence="2" id="KW-0472">Membrane</keyword>
<proteinExistence type="predicted"/>
<comment type="caution">
    <text evidence="4">The sequence shown here is derived from an EMBL/GenBank/DDBJ whole genome shotgun (WGS) entry which is preliminary data.</text>
</comment>
<reference evidence="4 5" key="1">
    <citation type="submission" date="2016-12" db="EMBL/GenBank/DDBJ databases">
        <title>The new phylogeny of genus Mycobacterium.</title>
        <authorList>
            <person name="Tortoli E."/>
            <person name="Trovato A."/>
            <person name="Cirillo D.M."/>
        </authorList>
    </citation>
    <scope>NUCLEOTIDE SEQUENCE [LARGE SCALE GENOMIC DNA]</scope>
    <source>
        <strain evidence="4 5">DSM 44624</strain>
    </source>
</reference>
<evidence type="ECO:0000313" key="5">
    <source>
        <dbReference type="Proteomes" id="UP000192441"/>
    </source>
</evidence>
<dbReference type="AlphaFoldDB" id="A0AA91RGX0"/>
<name>A0AA91RGX0_9MYCO</name>
<accession>A0AA91RGX0</accession>